<accession>A0A1Y2GAR9</accession>
<dbReference type="STRING" id="64571.A0A1Y2GAR9"/>
<protein>
    <submittedName>
        <fullName evidence="2">E2F-associated phospho protein-domain-containing protein</fullName>
    </submittedName>
</protein>
<dbReference type="GeneID" id="33561709"/>
<feature type="compositionally biased region" description="Basic and acidic residues" evidence="1">
    <location>
        <begin position="126"/>
        <end position="136"/>
    </location>
</feature>
<proteinExistence type="predicted"/>
<dbReference type="AlphaFoldDB" id="A0A1Y2GAR9"/>
<reference evidence="2 3" key="1">
    <citation type="submission" date="2016-07" db="EMBL/GenBank/DDBJ databases">
        <title>Pervasive Adenine N6-methylation of Active Genes in Fungi.</title>
        <authorList>
            <consortium name="DOE Joint Genome Institute"/>
            <person name="Mondo S.J."/>
            <person name="Dannebaum R.O."/>
            <person name="Kuo R.C."/>
            <person name="Labutti K."/>
            <person name="Haridas S."/>
            <person name="Kuo A."/>
            <person name="Salamov A."/>
            <person name="Ahrendt S.R."/>
            <person name="Lipzen A."/>
            <person name="Sullivan W."/>
            <person name="Andreopoulos W.B."/>
            <person name="Clum A."/>
            <person name="Lindquist E."/>
            <person name="Daum C."/>
            <person name="Ramamoorthy G.K."/>
            <person name="Gryganskyi A."/>
            <person name="Culley D."/>
            <person name="Magnuson J.K."/>
            <person name="James T.Y."/>
            <person name="O'Malley M.A."/>
            <person name="Stajich J.E."/>
            <person name="Spatafora J.W."/>
            <person name="Visel A."/>
            <person name="Grigoriev I.V."/>
        </authorList>
    </citation>
    <scope>NUCLEOTIDE SEQUENCE [LARGE SCALE GENOMIC DNA]</scope>
    <source>
        <strain evidence="2 3">NRRL 3116</strain>
    </source>
</reference>
<feature type="compositionally biased region" description="Polar residues" evidence="1">
    <location>
        <begin position="106"/>
        <end position="120"/>
    </location>
</feature>
<comment type="caution">
    <text evidence="2">The sequence shown here is derived from an EMBL/GenBank/DDBJ whole genome shotgun (WGS) entry which is preliminary data.</text>
</comment>
<dbReference type="Pfam" id="PF10238">
    <property type="entry name" value="Eapp_C"/>
    <property type="match status" value="1"/>
</dbReference>
<dbReference type="OrthoDB" id="122464at2759"/>
<feature type="compositionally biased region" description="Basic residues" evidence="1">
    <location>
        <begin position="256"/>
        <end position="265"/>
    </location>
</feature>
<organism evidence="2 3">
    <name type="scientific">Lobosporangium transversale</name>
    <dbReference type="NCBI Taxonomy" id="64571"/>
    <lineage>
        <taxon>Eukaryota</taxon>
        <taxon>Fungi</taxon>
        <taxon>Fungi incertae sedis</taxon>
        <taxon>Mucoromycota</taxon>
        <taxon>Mortierellomycotina</taxon>
        <taxon>Mortierellomycetes</taxon>
        <taxon>Mortierellales</taxon>
        <taxon>Mortierellaceae</taxon>
        <taxon>Lobosporangium</taxon>
    </lineage>
</organism>
<name>A0A1Y2GAR9_9FUNG</name>
<dbReference type="InParanoid" id="A0A1Y2GAR9"/>
<feature type="compositionally biased region" description="Low complexity" evidence="1">
    <location>
        <begin position="137"/>
        <end position="146"/>
    </location>
</feature>
<dbReference type="PANTHER" id="PTHR15967:SF0">
    <property type="entry name" value="E2F-ASSOCIATED PHOSPHOPROTEIN"/>
    <property type="match status" value="1"/>
</dbReference>
<sequence>MNDIKGKKVQFSTRSSDNNNGNKSLKQTTTHLNSDLDSDADSDSDSLNIPESLIAKGSDNDQGPEYYDPIYFDSDEDHEDEKDGKDDYDDEEEEDQGEKNYDIRTSILNSRDASSDTNGRNAHAKNIKDMTKKFEKSSLMSSPSSSRTIPRNEDAKKSKLQKHRIISDIDLLYNPDQDDKDQNWLFKKIAANRLPGCNPEDIWTDAILSCPMCLTQLCFDCQQHALYPHQFRAMFVEHCRVIENEILRFPKEIAAKKKQPSKPKATKPSSSSSSTSTNSLQTIALSKPPLDGAPHVDPTKAFKTSADDDENMAYHPVACEICNTKVALMDQDEVYHFFNVIPSDI</sequence>
<feature type="compositionally biased region" description="Acidic residues" evidence="1">
    <location>
        <begin position="73"/>
        <end position="96"/>
    </location>
</feature>
<evidence type="ECO:0000313" key="3">
    <source>
        <dbReference type="Proteomes" id="UP000193648"/>
    </source>
</evidence>
<dbReference type="InterPro" id="IPR019370">
    <property type="entry name" value="E2F-assoc_phosphoprotein"/>
</dbReference>
<dbReference type="EMBL" id="MCFF01000057">
    <property type="protein sequence ID" value="ORZ04456.1"/>
    <property type="molecule type" value="Genomic_DNA"/>
</dbReference>
<dbReference type="Proteomes" id="UP000193648">
    <property type="component" value="Unassembled WGS sequence"/>
</dbReference>
<dbReference type="RefSeq" id="XP_021876564.1">
    <property type="nucleotide sequence ID" value="XM_022019865.1"/>
</dbReference>
<feature type="compositionally biased region" description="Polar residues" evidence="1">
    <location>
        <begin position="10"/>
        <end position="33"/>
    </location>
</feature>
<feature type="region of interest" description="Disordered" evidence="1">
    <location>
        <begin position="253"/>
        <end position="280"/>
    </location>
</feature>
<evidence type="ECO:0000313" key="2">
    <source>
        <dbReference type="EMBL" id="ORZ04456.1"/>
    </source>
</evidence>
<dbReference type="GO" id="GO:0005634">
    <property type="term" value="C:nucleus"/>
    <property type="evidence" value="ECO:0007669"/>
    <property type="project" value="TreeGrafter"/>
</dbReference>
<dbReference type="PANTHER" id="PTHR15967">
    <property type="entry name" value="E2F-ASSOCIATED PHOSPHOPROTEIN"/>
    <property type="match status" value="1"/>
</dbReference>
<gene>
    <name evidence="2" type="ORF">BCR41DRAFT_198380</name>
</gene>
<feature type="region of interest" description="Disordered" evidence="1">
    <location>
        <begin position="1"/>
        <end position="160"/>
    </location>
</feature>
<evidence type="ECO:0000256" key="1">
    <source>
        <dbReference type="SAM" id="MobiDB-lite"/>
    </source>
</evidence>
<feature type="compositionally biased region" description="Low complexity" evidence="1">
    <location>
        <begin position="266"/>
        <end position="277"/>
    </location>
</feature>
<keyword evidence="3" id="KW-1185">Reference proteome</keyword>